<dbReference type="EMBL" id="JAHQIW010000119">
    <property type="protein sequence ID" value="KAJ1346162.1"/>
    <property type="molecule type" value="Genomic_DNA"/>
</dbReference>
<dbReference type="AlphaFoldDB" id="A0AAD5MBV4"/>
<protein>
    <submittedName>
        <fullName evidence="1">Uncharacterized protein</fullName>
    </submittedName>
</protein>
<dbReference type="Proteomes" id="UP001196413">
    <property type="component" value="Unassembled WGS sequence"/>
</dbReference>
<proteinExistence type="predicted"/>
<name>A0AAD5MBV4_PARTN</name>
<comment type="caution">
    <text evidence="1">The sequence shown here is derived from an EMBL/GenBank/DDBJ whole genome shotgun (WGS) entry which is preliminary data.</text>
</comment>
<organism evidence="1 2">
    <name type="scientific">Parelaphostrongylus tenuis</name>
    <name type="common">Meningeal worm</name>
    <dbReference type="NCBI Taxonomy" id="148309"/>
    <lineage>
        <taxon>Eukaryota</taxon>
        <taxon>Metazoa</taxon>
        <taxon>Ecdysozoa</taxon>
        <taxon>Nematoda</taxon>
        <taxon>Chromadorea</taxon>
        <taxon>Rhabditida</taxon>
        <taxon>Rhabditina</taxon>
        <taxon>Rhabditomorpha</taxon>
        <taxon>Strongyloidea</taxon>
        <taxon>Metastrongylidae</taxon>
        <taxon>Parelaphostrongylus</taxon>
    </lineage>
</organism>
<sequence length="50" mass="5740">MVEKSVLDTLISIRTGIWQLHKVASNHLKRTISQLHLSSIALSRRSWTVK</sequence>
<keyword evidence="2" id="KW-1185">Reference proteome</keyword>
<evidence type="ECO:0000313" key="2">
    <source>
        <dbReference type="Proteomes" id="UP001196413"/>
    </source>
</evidence>
<gene>
    <name evidence="1" type="ORF">KIN20_000877</name>
</gene>
<accession>A0AAD5MBV4</accession>
<evidence type="ECO:0000313" key="1">
    <source>
        <dbReference type="EMBL" id="KAJ1346162.1"/>
    </source>
</evidence>
<reference evidence="1" key="1">
    <citation type="submission" date="2021-06" db="EMBL/GenBank/DDBJ databases">
        <title>Parelaphostrongylus tenuis whole genome reference sequence.</title>
        <authorList>
            <person name="Garwood T.J."/>
            <person name="Larsen P.A."/>
            <person name="Fountain-Jones N.M."/>
            <person name="Garbe J.R."/>
            <person name="Macchietto M.G."/>
            <person name="Kania S.A."/>
            <person name="Gerhold R.W."/>
            <person name="Richards J.E."/>
            <person name="Wolf T.M."/>
        </authorList>
    </citation>
    <scope>NUCLEOTIDE SEQUENCE</scope>
    <source>
        <strain evidence="1">MNPRO001-30</strain>
        <tissue evidence="1">Meninges</tissue>
    </source>
</reference>